<evidence type="ECO:0000256" key="5">
    <source>
        <dbReference type="ARBA" id="ARBA00066525"/>
    </source>
</evidence>
<gene>
    <name evidence="9" type="ORF">DSL72_005531</name>
</gene>
<feature type="signal peptide" evidence="8">
    <location>
        <begin position="1"/>
        <end position="23"/>
    </location>
</feature>
<keyword evidence="10" id="KW-1185">Reference proteome</keyword>
<protein>
    <recommendedName>
        <fullName evidence="5">glucan endo-1,3-alpha-glucosidase</fullName>
        <ecNumber evidence="5">3.2.1.59</ecNumber>
    </recommendedName>
</protein>
<feature type="compositionally biased region" description="Pro residues" evidence="6">
    <location>
        <begin position="790"/>
        <end position="800"/>
    </location>
</feature>
<dbReference type="EC" id="3.2.1.59" evidence="5"/>
<evidence type="ECO:0000256" key="4">
    <source>
        <dbReference type="ARBA" id="ARBA00061482"/>
    </source>
</evidence>
<keyword evidence="7" id="KW-0812">Transmembrane</keyword>
<feature type="compositionally biased region" description="Polar residues" evidence="6">
    <location>
        <begin position="813"/>
        <end position="825"/>
    </location>
</feature>
<evidence type="ECO:0000256" key="2">
    <source>
        <dbReference type="ARBA" id="ARBA00023295"/>
    </source>
</evidence>
<evidence type="ECO:0000313" key="10">
    <source>
        <dbReference type="Proteomes" id="UP000672032"/>
    </source>
</evidence>
<comment type="similarity">
    <text evidence="4">Belongs to the glycosyl hydrolase 71 family.</text>
</comment>
<reference evidence="9" key="1">
    <citation type="submission" date="2020-10" db="EMBL/GenBank/DDBJ databases">
        <title>Genome Sequence of Monilinia vaccinii-corymbosi Sheds Light on Mummy Berry Disease Infection of Blueberry and Mating Type.</title>
        <authorList>
            <person name="Yow A.G."/>
            <person name="Zhang Y."/>
            <person name="Bansal K."/>
            <person name="Eacker S.M."/>
            <person name="Sullivan S."/>
            <person name="Liachko I."/>
            <person name="Cubeta M.A."/>
            <person name="Rollins J.A."/>
            <person name="Ashrafi H."/>
        </authorList>
    </citation>
    <scope>NUCLEOTIDE SEQUENCE</scope>
    <source>
        <strain evidence="9">RL-1</strain>
    </source>
</reference>
<keyword evidence="1" id="KW-0378">Hydrolase</keyword>
<feature type="compositionally biased region" description="Polar residues" evidence="6">
    <location>
        <begin position="773"/>
        <end position="789"/>
    </location>
</feature>
<evidence type="ECO:0000256" key="6">
    <source>
        <dbReference type="SAM" id="MobiDB-lite"/>
    </source>
</evidence>
<dbReference type="Proteomes" id="UP000672032">
    <property type="component" value="Chromosome 4"/>
</dbReference>
<feature type="chain" id="PRO_5033005707" description="glucan endo-1,3-alpha-glucosidase" evidence="8">
    <location>
        <begin position="24"/>
        <end position="910"/>
    </location>
</feature>
<name>A0A8A3PFZ2_9HELO</name>
<dbReference type="OrthoDB" id="3257981at2759"/>
<feature type="region of interest" description="Disordered" evidence="6">
    <location>
        <begin position="477"/>
        <end position="506"/>
    </location>
</feature>
<dbReference type="GO" id="GO:1990819">
    <property type="term" value="C:mating projection actin fusion focus"/>
    <property type="evidence" value="ECO:0007669"/>
    <property type="project" value="UniProtKB-ARBA"/>
</dbReference>
<dbReference type="GO" id="GO:1904541">
    <property type="term" value="P:fungal-type cell wall disassembly involved in conjugation with cellular fusion"/>
    <property type="evidence" value="ECO:0007669"/>
    <property type="project" value="UniProtKB-ARBA"/>
</dbReference>
<feature type="compositionally biased region" description="Low complexity" evidence="6">
    <location>
        <begin position="477"/>
        <end position="494"/>
    </location>
</feature>
<evidence type="ECO:0000256" key="1">
    <source>
        <dbReference type="ARBA" id="ARBA00022801"/>
    </source>
</evidence>
<dbReference type="EMBL" id="CP063408">
    <property type="protein sequence ID" value="QSZ33951.1"/>
    <property type="molecule type" value="Genomic_DNA"/>
</dbReference>
<feature type="transmembrane region" description="Helical" evidence="7">
    <location>
        <begin position="571"/>
        <end position="590"/>
    </location>
</feature>
<evidence type="ECO:0000313" key="9">
    <source>
        <dbReference type="EMBL" id="QSZ33951.1"/>
    </source>
</evidence>
<feature type="compositionally biased region" description="Low complexity" evidence="6">
    <location>
        <begin position="869"/>
        <end position="883"/>
    </location>
</feature>
<organism evidence="9 10">
    <name type="scientific">Monilinia vaccinii-corymbosi</name>
    <dbReference type="NCBI Taxonomy" id="61207"/>
    <lineage>
        <taxon>Eukaryota</taxon>
        <taxon>Fungi</taxon>
        <taxon>Dikarya</taxon>
        <taxon>Ascomycota</taxon>
        <taxon>Pezizomycotina</taxon>
        <taxon>Leotiomycetes</taxon>
        <taxon>Helotiales</taxon>
        <taxon>Sclerotiniaceae</taxon>
        <taxon>Monilinia</taxon>
    </lineage>
</organism>
<keyword evidence="7" id="KW-0472">Membrane</keyword>
<comment type="catalytic activity">
    <reaction evidence="3">
        <text>Endohydrolysis of (1-&gt;3)-alpha-D-glucosidic linkages in isolichenin, pseudonigeran and nigeran.</text>
        <dbReference type="EC" id="3.2.1.59"/>
    </reaction>
</comment>
<dbReference type="Pfam" id="PF03659">
    <property type="entry name" value="Glyco_hydro_71"/>
    <property type="match status" value="1"/>
</dbReference>
<dbReference type="FunFam" id="3.20.20.80:FF:000268">
    <property type="entry name" value="Glucan endo-1,3-alpha-glucosidase agn2"/>
    <property type="match status" value="1"/>
</dbReference>
<keyword evidence="2" id="KW-0326">Glycosidase</keyword>
<evidence type="ECO:0000256" key="8">
    <source>
        <dbReference type="SAM" id="SignalP"/>
    </source>
</evidence>
<dbReference type="CDD" id="cd11577">
    <property type="entry name" value="GH71"/>
    <property type="match status" value="1"/>
</dbReference>
<evidence type="ECO:0000256" key="7">
    <source>
        <dbReference type="SAM" id="Phobius"/>
    </source>
</evidence>
<sequence length="910" mass="100445">MQLYSLLTSYFAAILFLPWLAFCAPTVSRATAPKYVFAHFMVGIVENYTLADWKMDMAYAQEIGIDGFALNCASVDSYTPTQLALAYQAASETGFHVFISFDFSYWNNGNTNNITDYMNQYASHPGQMQYNGGAVVSTFVGDSFNWAPVKAGTNHTLFAIPMMQDPIEATYQPTSFDGAFSWLAWPTDGGNSIIPGPMTTIWDDKFFLYLAGKPYMAPVSPWFSTHFNSKNWVFICEELITDRWNQMLALQPALIEIISWNDFGESHYISPAEPNHKDDGSSQWADGFPHDGWRIISKPYIAAYKAGASSPTVTQDQLVYWYRPTPKGITCKNDTLGPPSGLQMLADDIFVATLLTSPATLIVTSGNNAPVSVNVPAGIVTTNFTMGVGNQYFQVTRNGSSILNGYGGLNITNTCEKYNFNAYVGSLNGTSNAGPPPPATSTSISTPTTSTSILTLTSTSTSLTFITTTTSTTSTISSVPLTLSTTTPSTTTPPVRSQVSPQPHPLHQALLPPQLSALQESVQETTLASVDSVAIMVTVPLAHARAYHTALKSLHHRSQIKRGFRYREKMIVIWACVVIVVIMGIARRQLVDWVRGMATRGMRNAGLEKIDSISPPTAEAARATQGTAFPALLQLSQDQDQYYYIGHFVVNNVVTTTDFDQVLRDMPDNDELTKHTKHKLLKARDRALGSAATIARDMPVDLYTIQYVFFGEEQHKILVSAQEKFDALKSANDTMDVLLEQHAHHIVSTPLAQTHHKFPSGPAAMARRHPSVSGIQKLSGSNDHNATSPPISPTNKPPNDPSSFRRRGHIPSAQDQNMSRSNEYNAMSLPRFRVNRDLPSEPTQTQRRYSSDTENESRSNRSHHHVNTLSLSNNSSNEASAARESIHPATRTDVHGRLHDRRRRWLHADK</sequence>
<dbReference type="InterPro" id="IPR005197">
    <property type="entry name" value="Glyco_hydro_71"/>
</dbReference>
<keyword evidence="7" id="KW-1133">Transmembrane helix</keyword>
<feature type="compositionally biased region" description="Basic and acidic residues" evidence="6">
    <location>
        <begin position="884"/>
        <end position="896"/>
    </location>
</feature>
<dbReference type="AlphaFoldDB" id="A0A8A3PFZ2"/>
<accession>A0A8A3PFZ2</accession>
<dbReference type="GO" id="GO:0051118">
    <property type="term" value="F:glucan endo-1,3-alpha-glucosidase activity"/>
    <property type="evidence" value="ECO:0007669"/>
    <property type="project" value="UniProtKB-EC"/>
</dbReference>
<feature type="region of interest" description="Disordered" evidence="6">
    <location>
        <begin position="750"/>
        <end position="896"/>
    </location>
</feature>
<dbReference type="Gene3D" id="3.20.20.80">
    <property type="entry name" value="Glycosidases"/>
    <property type="match status" value="1"/>
</dbReference>
<proteinExistence type="inferred from homology"/>
<keyword evidence="8" id="KW-0732">Signal</keyword>
<evidence type="ECO:0000256" key="3">
    <source>
        <dbReference type="ARBA" id="ARBA00052604"/>
    </source>
</evidence>
<feature type="compositionally biased region" description="Basic and acidic residues" evidence="6">
    <location>
        <begin position="849"/>
        <end position="859"/>
    </location>
</feature>